<organism evidence="4 5">
    <name type="scientific">Candidatus Limisoma faecipullorum</name>
    <dbReference type="NCBI Taxonomy" id="2840854"/>
    <lineage>
        <taxon>Bacteria</taxon>
        <taxon>Pseudomonadati</taxon>
        <taxon>Bacteroidota</taxon>
        <taxon>Bacteroidia</taxon>
        <taxon>Bacteroidales</taxon>
        <taxon>Candidatus Limisoma</taxon>
    </lineage>
</organism>
<dbReference type="PANTHER" id="PTHR42915">
    <property type="entry name" value="HYPOTHETICAL 460 KDA PROTEIN IN FEUA-SIGW INTERGENIC REGION [PRECURSOR]"/>
    <property type="match status" value="1"/>
</dbReference>
<comment type="caution">
    <text evidence="4">The sequence shown here is derived from an EMBL/GenBank/DDBJ whole genome shotgun (WGS) entry which is preliminary data.</text>
</comment>
<evidence type="ECO:0000313" key="5">
    <source>
        <dbReference type="Proteomes" id="UP000823598"/>
    </source>
</evidence>
<dbReference type="PIRSF" id="PIRSF016719">
    <property type="entry name" value="UCP016719"/>
    <property type="match status" value="1"/>
</dbReference>
<feature type="domain" description="Peptidoglycan beta-N-acetylmuramidase NamZ N-terminal" evidence="2">
    <location>
        <begin position="43"/>
        <end position="247"/>
    </location>
</feature>
<dbReference type="Gene3D" id="3.40.50.12170">
    <property type="entry name" value="Uncharacterised protein PF07075, DUF1343"/>
    <property type="match status" value="1"/>
</dbReference>
<dbReference type="AlphaFoldDB" id="A0A9D9IRQ8"/>
<dbReference type="Pfam" id="PF07075">
    <property type="entry name" value="NamZ_N"/>
    <property type="match status" value="1"/>
</dbReference>
<feature type="domain" description="Peptidoglycan beta-N-acetylmuramidase NamZ C-terminal" evidence="3">
    <location>
        <begin position="253"/>
        <end position="411"/>
    </location>
</feature>
<dbReference type="InterPro" id="IPR048503">
    <property type="entry name" value="NamZ_C"/>
</dbReference>
<dbReference type="InterPro" id="IPR048502">
    <property type="entry name" value="NamZ_N"/>
</dbReference>
<gene>
    <name evidence="4" type="ORF">IAB88_07765</name>
</gene>
<dbReference type="Gene3D" id="3.90.1150.140">
    <property type="match status" value="1"/>
</dbReference>
<feature type="signal peptide" evidence="1">
    <location>
        <begin position="1"/>
        <end position="21"/>
    </location>
</feature>
<keyword evidence="1" id="KW-0732">Signal</keyword>
<proteinExistence type="predicted"/>
<name>A0A9D9IRQ8_9BACT</name>
<dbReference type="Pfam" id="PF20732">
    <property type="entry name" value="NamZ_C"/>
    <property type="match status" value="1"/>
</dbReference>
<feature type="chain" id="PRO_5038942727" evidence="1">
    <location>
        <begin position="22"/>
        <end position="412"/>
    </location>
</feature>
<reference evidence="4" key="1">
    <citation type="submission" date="2020-10" db="EMBL/GenBank/DDBJ databases">
        <authorList>
            <person name="Gilroy R."/>
        </authorList>
    </citation>
    <scope>NUCLEOTIDE SEQUENCE</scope>
    <source>
        <strain evidence="4">6919</strain>
    </source>
</reference>
<dbReference type="EMBL" id="JADIMC010000088">
    <property type="protein sequence ID" value="MBO8476874.1"/>
    <property type="molecule type" value="Genomic_DNA"/>
</dbReference>
<evidence type="ECO:0000259" key="3">
    <source>
        <dbReference type="Pfam" id="PF20732"/>
    </source>
</evidence>
<evidence type="ECO:0000313" key="4">
    <source>
        <dbReference type="EMBL" id="MBO8476874.1"/>
    </source>
</evidence>
<evidence type="ECO:0000259" key="2">
    <source>
        <dbReference type="Pfam" id="PF07075"/>
    </source>
</evidence>
<dbReference type="InterPro" id="IPR008302">
    <property type="entry name" value="NamZ"/>
</dbReference>
<reference evidence="4" key="2">
    <citation type="journal article" date="2021" name="PeerJ">
        <title>Extensive microbial diversity within the chicken gut microbiome revealed by metagenomics and culture.</title>
        <authorList>
            <person name="Gilroy R."/>
            <person name="Ravi A."/>
            <person name="Getino M."/>
            <person name="Pursley I."/>
            <person name="Horton D.L."/>
            <person name="Alikhan N.F."/>
            <person name="Baker D."/>
            <person name="Gharbi K."/>
            <person name="Hall N."/>
            <person name="Watson M."/>
            <person name="Adriaenssens E.M."/>
            <person name="Foster-Nyarko E."/>
            <person name="Jarju S."/>
            <person name="Secka A."/>
            <person name="Antonio M."/>
            <person name="Oren A."/>
            <person name="Chaudhuri R.R."/>
            <person name="La Ragione R."/>
            <person name="Hildebrand F."/>
            <person name="Pallen M.J."/>
        </authorList>
    </citation>
    <scope>NUCLEOTIDE SEQUENCE</scope>
    <source>
        <strain evidence="4">6919</strain>
    </source>
</reference>
<dbReference type="GO" id="GO:0033922">
    <property type="term" value="F:peptidoglycan beta-N-acetylmuramidase activity"/>
    <property type="evidence" value="ECO:0007669"/>
    <property type="project" value="InterPro"/>
</dbReference>
<dbReference type="PANTHER" id="PTHR42915:SF1">
    <property type="entry name" value="PEPTIDOGLYCAN BETA-N-ACETYLMURAMIDASE NAMZ"/>
    <property type="match status" value="1"/>
</dbReference>
<sequence>MAMRKTILALFLGVAALAATAGVKPGVEVLRDNGFKQLAGKKVGLITNPTGVDNDLKSTIDILHDAPNVELVALFAPEHGVRGDVHAGDEFENTVDPATGVQVYSIYGKTKKPTPEMLKGIDALVYDIQDIGCRSFTFVSTLGMALEACAENDIELVVLDRPNPIGGNRVEGNLVEDGFYSFVSQFPIPYLYGMTPGETARYLNGEGLVAGGKKAKLTVVPMEGWTRDMTFDETGMPWILPSPHIPQPVTSYYYPATGILGELYFVSIGVGYTLPFQLICADWIDAEKFSANMNALNLPGVKCRPIHIKPFYSTGKGENLQGIQFYIDDIPESSITLLQFYAMQVLAEMYPDKRIFDVATDKSRFDMFDKVCGTDQIRLRFSKNYKVSDIIDYWNKDVESFKAKSSKYYLYK</sequence>
<accession>A0A9D9IRQ8</accession>
<dbReference type="Proteomes" id="UP000823598">
    <property type="component" value="Unassembled WGS sequence"/>
</dbReference>
<evidence type="ECO:0000256" key="1">
    <source>
        <dbReference type="SAM" id="SignalP"/>
    </source>
</evidence>
<protein>
    <submittedName>
        <fullName evidence="4">DUF1343 domain-containing protein</fullName>
    </submittedName>
</protein>